<dbReference type="Pfam" id="PF00440">
    <property type="entry name" value="TetR_N"/>
    <property type="match status" value="1"/>
</dbReference>
<protein>
    <submittedName>
        <fullName evidence="4">TetR family transcriptional regulator</fullName>
    </submittedName>
</protein>
<accession>A0A5M3XVY2</accession>
<dbReference type="GO" id="GO:0000976">
    <property type="term" value="F:transcription cis-regulatory region binding"/>
    <property type="evidence" value="ECO:0007669"/>
    <property type="project" value="TreeGrafter"/>
</dbReference>
<evidence type="ECO:0000259" key="3">
    <source>
        <dbReference type="PROSITE" id="PS50977"/>
    </source>
</evidence>
<evidence type="ECO:0000256" key="2">
    <source>
        <dbReference type="PROSITE-ProRule" id="PRU00335"/>
    </source>
</evidence>
<dbReference type="Gene3D" id="1.10.357.10">
    <property type="entry name" value="Tetracycline Repressor, domain 2"/>
    <property type="match status" value="1"/>
</dbReference>
<gene>
    <name evidence="4" type="ORF">Aple_082330</name>
</gene>
<keyword evidence="1 2" id="KW-0238">DNA-binding</keyword>
<dbReference type="PANTHER" id="PTHR30055:SF226">
    <property type="entry name" value="HTH-TYPE TRANSCRIPTIONAL REGULATOR PKSA"/>
    <property type="match status" value="1"/>
</dbReference>
<evidence type="ECO:0000256" key="1">
    <source>
        <dbReference type="ARBA" id="ARBA00023125"/>
    </source>
</evidence>
<dbReference type="EMBL" id="BLAF01000066">
    <property type="protein sequence ID" value="GES25334.1"/>
    <property type="molecule type" value="Genomic_DNA"/>
</dbReference>
<proteinExistence type="predicted"/>
<dbReference type="Pfam" id="PF17929">
    <property type="entry name" value="TetR_C_34"/>
    <property type="match status" value="1"/>
</dbReference>
<feature type="DNA-binding region" description="H-T-H motif" evidence="2">
    <location>
        <begin position="38"/>
        <end position="57"/>
    </location>
</feature>
<dbReference type="PROSITE" id="PS50977">
    <property type="entry name" value="HTH_TETR_2"/>
    <property type="match status" value="1"/>
</dbReference>
<evidence type="ECO:0000313" key="4">
    <source>
        <dbReference type="EMBL" id="GES25334.1"/>
    </source>
</evidence>
<comment type="caution">
    <text evidence="4">The sequence shown here is derived from an EMBL/GenBank/DDBJ whole genome shotgun (WGS) entry which is preliminary data.</text>
</comment>
<dbReference type="PANTHER" id="PTHR30055">
    <property type="entry name" value="HTH-TYPE TRANSCRIPTIONAL REGULATOR RUTR"/>
    <property type="match status" value="1"/>
</dbReference>
<feature type="domain" description="HTH tetR-type" evidence="3">
    <location>
        <begin position="15"/>
        <end position="75"/>
    </location>
</feature>
<dbReference type="AlphaFoldDB" id="A0A5M3XVY2"/>
<name>A0A5M3XVY2_9ACTN</name>
<evidence type="ECO:0000313" key="5">
    <source>
        <dbReference type="Proteomes" id="UP000377595"/>
    </source>
</evidence>
<reference evidence="4 5" key="1">
    <citation type="submission" date="2019-10" db="EMBL/GenBank/DDBJ databases">
        <title>Whole genome shotgun sequence of Acrocarpospora pleiomorpha NBRC 16267.</title>
        <authorList>
            <person name="Ichikawa N."/>
            <person name="Kimura A."/>
            <person name="Kitahashi Y."/>
            <person name="Komaki H."/>
            <person name="Oguchi A."/>
        </authorList>
    </citation>
    <scope>NUCLEOTIDE SEQUENCE [LARGE SCALE GENOMIC DNA]</scope>
    <source>
        <strain evidence="4 5">NBRC 16267</strain>
    </source>
</reference>
<organism evidence="4 5">
    <name type="scientific">Acrocarpospora pleiomorpha</name>
    <dbReference type="NCBI Taxonomy" id="90975"/>
    <lineage>
        <taxon>Bacteria</taxon>
        <taxon>Bacillati</taxon>
        <taxon>Actinomycetota</taxon>
        <taxon>Actinomycetes</taxon>
        <taxon>Streptosporangiales</taxon>
        <taxon>Streptosporangiaceae</taxon>
        <taxon>Acrocarpospora</taxon>
    </lineage>
</organism>
<dbReference type="Proteomes" id="UP000377595">
    <property type="component" value="Unassembled WGS sequence"/>
</dbReference>
<dbReference type="InterPro" id="IPR009057">
    <property type="entry name" value="Homeodomain-like_sf"/>
</dbReference>
<dbReference type="GO" id="GO:0003700">
    <property type="term" value="F:DNA-binding transcription factor activity"/>
    <property type="evidence" value="ECO:0007669"/>
    <property type="project" value="TreeGrafter"/>
</dbReference>
<dbReference type="SUPFAM" id="SSF46689">
    <property type="entry name" value="Homeodomain-like"/>
    <property type="match status" value="1"/>
</dbReference>
<dbReference type="InterPro" id="IPR050109">
    <property type="entry name" value="HTH-type_TetR-like_transc_reg"/>
</dbReference>
<keyword evidence="5" id="KW-1185">Reference proteome</keyword>
<dbReference type="InterPro" id="IPR001647">
    <property type="entry name" value="HTH_TetR"/>
</dbReference>
<sequence length="240" mass="26653">MVVDFKRARNDEQRTERRRQIVDTAATMLTEMPVAKLSLNELSRRAHLAKSNVLRYFDSREAVLLELLDAELQEWLAQLERSLEPIDGTPRERGDRFAAILAESLARRPVLCDLISTQATVLEHNVSTEVALRHKRATRLAIETQARLVLRYVPELGAQDATRLVAVTTLITAAAWPYSQPPEAMLAAYAADPAVAALRVDFTDLLRQTLAVTISGLLARREDLPVGAAPIDLNASEPVL</sequence>
<dbReference type="InterPro" id="IPR041483">
    <property type="entry name" value="TetR_C_34"/>
</dbReference>